<dbReference type="GO" id="GO:0004674">
    <property type="term" value="F:protein serine/threonine kinase activity"/>
    <property type="evidence" value="ECO:0007669"/>
    <property type="project" value="TreeGrafter"/>
</dbReference>
<gene>
    <name evidence="7" type="ORF">MAM_07955</name>
</gene>
<dbReference type="SUPFAM" id="SSF56112">
    <property type="entry name" value="Protein kinase-like (PK-like)"/>
    <property type="match status" value="1"/>
</dbReference>
<feature type="region of interest" description="Disordered" evidence="5">
    <location>
        <begin position="50"/>
        <end position="74"/>
    </location>
</feature>
<reference evidence="7 8" key="1">
    <citation type="journal article" date="2014" name="Proc. Natl. Acad. Sci. U.S.A.">
        <title>Trajectory and genomic determinants of fungal-pathogen speciation and host adaptation.</title>
        <authorList>
            <person name="Hu X."/>
            <person name="Xiao G."/>
            <person name="Zheng P."/>
            <person name="Shang Y."/>
            <person name="Su Y."/>
            <person name="Zhang X."/>
            <person name="Liu X."/>
            <person name="Zhan S."/>
            <person name="St Leger R.J."/>
            <person name="Wang C."/>
        </authorList>
    </citation>
    <scope>NUCLEOTIDE SEQUENCE [LARGE SCALE GENOMIC DNA]</scope>
    <source>
        <strain evidence="7 8">ARSEF 1941</strain>
    </source>
</reference>
<dbReference type="AlphaFoldDB" id="A0A0B2WJV5"/>
<accession>A0A0B2WJV5</accession>
<dbReference type="HOGENOM" id="CLU_006696_0_0_1"/>
<keyword evidence="2" id="KW-0547">Nucleotide-binding</keyword>
<dbReference type="GO" id="GO:0005524">
    <property type="term" value="F:ATP binding"/>
    <property type="evidence" value="ECO:0007669"/>
    <property type="project" value="UniProtKB-KW"/>
</dbReference>
<dbReference type="Pfam" id="PF00069">
    <property type="entry name" value="Pkinase"/>
    <property type="match status" value="1"/>
</dbReference>
<feature type="domain" description="Protein kinase" evidence="6">
    <location>
        <begin position="240"/>
        <end position="480"/>
    </location>
</feature>
<evidence type="ECO:0000256" key="2">
    <source>
        <dbReference type="ARBA" id="ARBA00022741"/>
    </source>
</evidence>
<keyword evidence="4" id="KW-0067">ATP-binding</keyword>
<dbReference type="InterPro" id="IPR011009">
    <property type="entry name" value="Kinase-like_dom_sf"/>
</dbReference>
<keyword evidence="8" id="KW-1185">Reference proteome</keyword>
<name>A0A0B2WJV5_METAS</name>
<evidence type="ECO:0000256" key="5">
    <source>
        <dbReference type="SAM" id="MobiDB-lite"/>
    </source>
</evidence>
<evidence type="ECO:0000313" key="7">
    <source>
        <dbReference type="EMBL" id="KHN94218.1"/>
    </source>
</evidence>
<dbReference type="PANTHER" id="PTHR44329:SF288">
    <property type="entry name" value="MITOGEN-ACTIVATED PROTEIN KINASE KINASE KINASE 20"/>
    <property type="match status" value="1"/>
</dbReference>
<evidence type="ECO:0000256" key="4">
    <source>
        <dbReference type="ARBA" id="ARBA00022840"/>
    </source>
</evidence>
<feature type="region of interest" description="Disordered" evidence="5">
    <location>
        <begin position="1"/>
        <end position="24"/>
    </location>
</feature>
<keyword evidence="3 7" id="KW-0418">Kinase</keyword>
<protein>
    <submittedName>
        <fullName evidence="7">Protein kinase domain-containing protein</fullName>
    </submittedName>
</protein>
<feature type="compositionally biased region" description="Polar residues" evidence="5">
    <location>
        <begin position="58"/>
        <end position="74"/>
    </location>
</feature>
<evidence type="ECO:0000256" key="3">
    <source>
        <dbReference type="ARBA" id="ARBA00022777"/>
    </source>
</evidence>
<comment type="caution">
    <text evidence="7">The sequence shown here is derived from an EMBL/GenBank/DDBJ whole genome shotgun (WGS) entry which is preliminary data.</text>
</comment>
<dbReference type="InterPro" id="IPR051681">
    <property type="entry name" value="Ser/Thr_Kinases-Pseudokinases"/>
</dbReference>
<dbReference type="RefSeq" id="XP_040675284.1">
    <property type="nucleotide sequence ID" value="XM_040826753.1"/>
</dbReference>
<dbReference type="Gene3D" id="1.10.510.10">
    <property type="entry name" value="Transferase(Phosphotransferase) domain 1"/>
    <property type="match status" value="1"/>
</dbReference>
<dbReference type="PROSITE" id="PS50011">
    <property type="entry name" value="PROTEIN_KINASE_DOM"/>
    <property type="match status" value="1"/>
</dbReference>
<keyword evidence="1" id="KW-0808">Transferase</keyword>
<dbReference type="OrthoDB" id="635774at2759"/>
<evidence type="ECO:0000256" key="1">
    <source>
        <dbReference type="ARBA" id="ARBA00022679"/>
    </source>
</evidence>
<dbReference type="CDD" id="cd00180">
    <property type="entry name" value="PKc"/>
    <property type="match status" value="1"/>
</dbReference>
<feature type="compositionally biased region" description="Low complexity" evidence="5">
    <location>
        <begin position="122"/>
        <end position="136"/>
    </location>
</feature>
<sequence>MAGLDGSESEPPPATSGGWDLLLRHFGPTTDETMLLASKPDQILNAEMEGEHLKNVESGAQQDSRGNVTGLPRSQTLKRRLSEQRVNLEPLFPDERRAASENRRRLQSNKEQATMPDFYPRSTLPGPLSSSSSLDGYDSENTSYMPSDLGHYELSNHTVDHARFDSESRYDDAAPSDVHSTEDAGSIADSQEEATIAEELTQKWILNLSRLHIHVVEDGNEIIHFPTSDQVRHLECKFVRERDVDFDSHLSGFVYKVRVNGQTLIKKEIPSPDTVDEFLYEVNVLGTLRDSPDIVRLCGLVIDDDDQIKGLLLTYAEQGSLMDVIYDKSKEQGIPWLTRQKWARQIIRGLRDIHESGFVQGDLTLNNIVVNAADDAKIIDINRRGCPAGWEPPELKMLLESDHHLSLFIGVKSDLFQLGMVLWALAMLDDDPESRGRPLMLGPEIDVPDWYRQMTEMCLDADPKKRLAPSALLRLFPPDIERRDRPAVATDETSSLDEYSIHYSSQTEPHIETVPPSHSWQRSGNTYADSSLDMYEPRYPMRGPSPPGSPRRSSYGYDSIGRVCSNTSWAANKDVPASYSDIDKGAPLTEQVVNTKLRPETPLSLGQYDIDKAAFLPGDALDTIGLKRATVPTLDRNPSLGDGLQTISTPKLTRQETVVRDPTRQDTAKTGQFEGTSKMEDKDLAVPLHERIDEPTDDMKNTTEMVNIHGVVDTHEIRPMGSDMDDGVLLEGPGCAPTTHGLFLQRELHSEDQGDIQQNERPADVVAMQISADMVELTMNTERERSADSVTSSKLQPHSVYKPLEEPLSRGFLKRSSILDAMPESHIRQRPASLPAVLTGISAGVPAGCDTIEVRNMINHGNDSDAAARPATV</sequence>
<proteinExistence type="predicted"/>
<organism evidence="7 8">
    <name type="scientific">Metarhizium album (strain ARSEF 1941)</name>
    <dbReference type="NCBI Taxonomy" id="1081103"/>
    <lineage>
        <taxon>Eukaryota</taxon>
        <taxon>Fungi</taxon>
        <taxon>Dikarya</taxon>
        <taxon>Ascomycota</taxon>
        <taxon>Pezizomycotina</taxon>
        <taxon>Sordariomycetes</taxon>
        <taxon>Hypocreomycetidae</taxon>
        <taxon>Hypocreales</taxon>
        <taxon>Clavicipitaceae</taxon>
        <taxon>Metarhizium</taxon>
    </lineage>
</organism>
<dbReference type="InterPro" id="IPR000719">
    <property type="entry name" value="Prot_kinase_dom"/>
</dbReference>
<feature type="region of interest" description="Disordered" evidence="5">
    <location>
        <begin position="97"/>
        <end position="144"/>
    </location>
</feature>
<dbReference type="STRING" id="1081103.A0A0B2WJV5"/>
<evidence type="ECO:0000313" key="8">
    <source>
        <dbReference type="Proteomes" id="UP000030816"/>
    </source>
</evidence>
<dbReference type="PANTHER" id="PTHR44329">
    <property type="entry name" value="SERINE/THREONINE-PROTEIN KINASE TNNI3K-RELATED"/>
    <property type="match status" value="1"/>
</dbReference>
<evidence type="ECO:0000259" key="6">
    <source>
        <dbReference type="PROSITE" id="PS50011"/>
    </source>
</evidence>
<dbReference type="GeneID" id="63742410"/>
<dbReference type="Proteomes" id="UP000030816">
    <property type="component" value="Unassembled WGS sequence"/>
</dbReference>
<dbReference type="EMBL" id="AZHE01000039">
    <property type="protein sequence ID" value="KHN94218.1"/>
    <property type="molecule type" value="Genomic_DNA"/>
</dbReference>